<organism evidence="1 2">
    <name type="scientific">Aspergillus calidoustus</name>
    <dbReference type="NCBI Taxonomy" id="454130"/>
    <lineage>
        <taxon>Eukaryota</taxon>
        <taxon>Fungi</taxon>
        <taxon>Dikarya</taxon>
        <taxon>Ascomycota</taxon>
        <taxon>Pezizomycotina</taxon>
        <taxon>Eurotiomycetes</taxon>
        <taxon>Eurotiomycetidae</taxon>
        <taxon>Eurotiales</taxon>
        <taxon>Aspergillaceae</taxon>
        <taxon>Aspergillus</taxon>
        <taxon>Aspergillus subgen. Nidulantes</taxon>
    </lineage>
</organism>
<reference evidence="2" key="1">
    <citation type="journal article" date="2016" name="Genome Announc.">
        <title>Draft genome sequences of fungus Aspergillus calidoustus.</title>
        <authorList>
            <person name="Horn F."/>
            <person name="Linde J."/>
            <person name="Mattern D.J."/>
            <person name="Walther G."/>
            <person name="Guthke R."/>
            <person name="Scherlach K."/>
            <person name="Martin K."/>
            <person name="Brakhage A.A."/>
            <person name="Petzke L."/>
            <person name="Valiante V."/>
        </authorList>
    </citation>
    <scope>NUCLEOTIDE SEQUENCE [LARGE SCALE GENOMIC DNA]</scope>
    <source>
        <strain evidence="2">SF006504</strain>
    </source>
</reference>
<dbReference type="AlphaFoldDB" id="A0A0U5GJ52"/>
<accession>A0A0U5GJ52</accession>
<keyword evidence="2" id="KW-1185">Reference proteome</keyword>
<dbReference type="Proteomes" id="UP000054771">
    <property type="component" value="Unassembled WGS sequence"/>
</dbReference>
<name>A0A0U5GJ52_ASPCI</name>
<gene>
    <name evidence="1" type="ORF">ASPCAL14907</name>
</gene>
<proteinExistence type="predicted"/>
<protein>
    <submittedName>
        <fullName evidence="1">Uncharacterized protein</fullName>
    </submittedName>
</protein>
<sequence>MDDLLSRCNQSVKLALLVAESGRSVDQCRRDSEGVGQSPGLRTLFPLIPGVEIPRWFSVPMAAGRSVLFQVEGYSAVESAALETCPTAGKG</sequence>
<evidence type="ECO:0000313" key="1">
    <source>
        <dbReference type="EMBL" id="CEL11811.1"/>
    </source>
</evidence>
<dbReference type="EMBL" id="CDMC01000032">
    <property type="protein sequence ID" value="CEL11811.1"/>
    <property type="molecule type" value="Genomic_DNA"/>
</dbReference>
<evidence type="ECO:0000313" key="2">
    <source>
        <dbReference type="Proteomes" id="UP000054771"/>
    </source>
</evidence>